<evidence type="ECO:0000313" key="3">
    <source>
        <dbReference type="Proteomes" id="UP001222118"/>
    </source>
</evidence>
<dbReference type="Pfam" id="PF12172">
    <property type="entry name" value="zf-ChsH2"/>
    <property type="match status" value="1"/>
</dbReference>
<name>A0ABY7YYW7_9HYPH</name>
<organism evidence="2 3">
    <name type="scientific">Devosia rhodophyticola</name>
    <dbReference type="NCBI Taxonomy" id="3026423"/>
    <lineage>
        <taxon>Bacteria</taxon>
        <taxon>Pseudomonadati</taxon>
        <taxon>Pseudomonadota</taxon>
        <taxon>Alphaproteobacteria</taxon>
        <taxon>Hyphomicrobiales</taxon>
        <taxon>Devosiaceae</taxon>
        <taxon>Devosia</taxon>
    </lineage>
</organism>
<proteinExistence type="predicted"/>
<dbReference type="EMBL" id="CP118247">
    <property type="protein sequence ID" value="WDR06268.1"/>
    <property type="molecule type" value="Genomic_DNA"/>
</dbReference>
<dbReference type="RefSeq" id="WP_282211782.1">
    <property type="nucleotide sequence ID" value="NZ_CP118247.1"/>
</dbReference>
<reference evidence="2 3" key="1">
    <citation type="submission" date="2023-02" db="EMBL/GenBank/DDBJ databases">
        <title>Devosia chondri sp. nov., isolated from the phycosphere of marine algae.</title>
        <authorList>
            <person name="Kim J.M."/>
            <person name="Lee J.K."/>
            <person name="Choi B.J."/>
            <person name="Bayburt H."/>
            <person name="Jeon C.O."/>
        </authorList>
    </citation>
    <scope>NUCLEOTIDE SEQUENCE [LARGE SCALE GENOMIC DNA]</scope>
    <source>
        <strain evidence="2 3">G2-5</strain>
    </source>
</reference>
<dbReference type="Proteomes" id="UP001222118">
    <property type="component" value="Chromosome"/>
</dbReference>
<dbReference type="InterPro" id="IPR012340">
    <property type="entry name" value="NA-bd_OB-fold"/>
</dbReference>
<dbReference type="SUPFAM" id="SSF50249">
    <property type="entry name" value="Nucleic acid-binding proteins"/>
    <property type="match status" value="1"/>
</dbReference>
<evidence type="ECO:0000313" key="2">
    <source>
        <dbReference type="EMBL" id="WDR06268.1"/>
    </source>
</evidence>
<dbReference type="Gene3D" id="6.10.30.10">
    <property type="match status" value="1"/>
</dbReference>
<accession>A0ABY7YYW7</accession>
<feature type="domain" description="ChsH2 rubredoxin-like zinc ribbon" evidence="1">
    <location>
        <begin position="22"/>
        <end position="53"/>
    </location>
</feature>
<dbReference type="InterPro" id="IPR022002">
    <property type="entry name" value="ChsH2_Znr"/>
</dbReference>
<keyword evidence="3" id="KW-1185">Reference proteome</keyword>
<sequence>MISYELALPYSLEPGWLAPYVEALQKGRAMGRSCSKCGSVSFPPQRRCQCGSGEAQWVRLSGKASVLLRTHGSDGTFGLVQFEGATNKAVTRLEGFASEITDGHLIAPPSDVPALILAPSKSRSTP</sequence>
<protein>
    <submittedName>
        <fullName evidence="2">Zinc ribbon domain-containing protein</fullName>
    </submittedName>
</protein>
<gene>
    <name evidence="2" type="ORF">PSQ90_02045</name>
</gene>
<evidence type="ECO:0000259" key="1">
    <source>
        <dbReference type="Pfam" id="PF12172"/>
    </source>
</evidence>